<evidence type="ECO:0000313" key="2">
    <source>
        <dbReference type="EMBL" id="KAJ7363454.1"/>
    </source>
</evidence>
<dbReference type="CDD" id="cd01099">
    <property type="entry name" value="PAN_AP_HGF"/>
    <property type="match status" value="1"/>
</dbReference>
<reference evidence="2" key="1">
    <citation type="submission" date="2023-01" db="EMBL/GenBank/DDBJ databases">
        <title>Genome assembly of the deep-sea coral Lophelia pertusa.</title>
        <authorList>
            <person name="Herrera S."/>
            <person name="Cordes E."/>
        </authorList>
    </citation>
    <scope>NUCLEOTIDE SEQUENCE</scope>
    <source>
        <strain evidence="2">USNM1676648</strain>
        <tissue evidence="2">Polyp</tissue>
    </source>
</reference>
<dbReference type="SUPFAM" id="SSF57414">
    <property type="entry name" value="Hairpin loop containing domain-like"/>
    <property type="match status" value="1"/>
</dbReference>
<feature type="domain" description="Apple" evidence="1">
    <location>
        <begin position="135"/>
        <end position="212"/>
    </location>
</feature>
<dbReference type="PROSITE" id="PS50948">
    <property type="entry name" value="PAN"/>
    <property type="match status" value="1"/>
</dbReference>
<dbReference type="Pfam" id="PF00024">
    <property type="entry name" value="PAN_1"/>
    <property type="match status" value="1"/>
</dbReference>
<comment type="caution">
    <text evidence="2">The sequence shown here is derived from an EMBL/GenBank/DDBJ whole genome shotgun (WGS) entry which is preliminary data.</text>
</comment>
<dbReference type="OrthoDB" id="5945687at2759"/>
<protein>
    <submittedName>
        <fullName evidence="2">Peptidase inhibitor 16</fullName>
    </submittedName>
</protein>
<dbReference type="Proteomes" id="UP001163046">
    <property type="component" value="Unassembled WGS sequence"/>
</dbReference>
<dbReference type="EMBL" id="MU827305">
    <property type="protein sequence ID" value="KAJ7363454.1"/>
    <property type="molecule type" value="Genomic_DNA"/>
</dbReference>
<dbReference type="AlphaFoldDB" id="A0A9W9YU22"/>
<evidence type="ECO:0000259" key="1">
    <source>
        <dbReference type="PROSITE" id="PS50948"/>
    </source>
</evidence>
<proteinExistence type="predicted"/>
<keyword evidence="3" id="KW-1185">Reference proteome</keyword>
<name>A0A9W9YU22_9CNID</name>
<evidence type="ECO:0000313" key="3">
    <source>
        <dbReference type="Proteomes" id="UP001163046"/>
    </source>
</evidence>
<dbReference type="Gene3D" id="3.50.4.10">
    <property type="entry name" value="Hepatocyte Growth Factor"/>
    <property type="match status" value="1"/>
</dbReference>
<sequence length="213" mass="24319">MVTYTDFTSSFPLHDIFMIFFSEAPETGPHVFYMTCQDECELWWSPGDTPDNRKRIILVPFGVILDVKANEWEKSATQISSPVHLCSGEFYFMQAVMKAGKNPYDHLSVGVRQPSGQKHRPILNVDLFYEIPEKRSASFLLVQKDTSLVGHVMNSLTVSNMECSLYCARDKTCQSYNYYNEPGICELNSETRANNAERLVPSIAADYYEKLQP</sequence>
<dbReference type="SMART" id="SM00473">
    <property type="entry name" value="PAN_AP"/>
    <property type="match status" value="1"/>
</dbReference>
<accession>A0A9W9YU22</accession>
<organism evidence="2 3">
    <name type="scientific">Desmophyllum pertusum</name>
    <dbReference type="NCBI Taxonomy" id="174260"/>
    <lineage>
        <taxon>Eukaryota</taxon>
        <taxon>Metazoa</taxon>
        <taxon>Cnidaria</taxon>
        <taxon>Anthozoa</taxon>
        <taxon>Hexacorallia</taxon>
        <taxon>Scleractinia</taxon>
        <taxon>Caryophylliina</taxon>
        <taxon>Caryophylliidae</taxon>
        <taxon>Desmophyllum</taxon>
    </lineage>
</organism>
<gene>
    <name evidence="2" type="primary">PI16_2</name>
    <name evidence="2" type="ORF">OS493_009608</name>
</gene>
<dbReference type="InterPro" id="IPR003609">
    <property type="entry name" value="Pan_app"/>
</dbReference>